<dbReference type="InterPro" id="IPR008949">
    <property type="entry name" value="Isoprenoid_synthase_dom_sf"/>
</dbReference>
<evidence type="ECO:0000256" key="2">
    <source>
        <dbReference type="ARBA" id="ARBA00022842"/>
    </source>
</evidence>
<keyword evidence="1" id="KW-0479">Metal-binding</keyword>
<dbReference type="PROSITE" id="PS00723">
    <property type="entry name" value="POLYPRENYL_SYNTHASE_1"/>
    <property type="match status" value="1"/>
</dbReference>
<dbReference type="RefSeq" id="WP_191252932.1">
    <property type="nucleotide sequence ID" value="NZ_BNAY01000001.1"/>
</dbReference>
<proteinExistence type="inferred from homology"/>
<keyword evidence="3" id="KW-0808">Transferase</keyword>
<evidence type="ECO:0000256" key="3">
    <source>
        <dbReference type="RuleBase" id="RU004466"/>
    </source>
</evidence>
<keyword evidence="5" id="KW-1185">Reference proteome</keyword>
<dbReference type="PROSITE" id="PS00444">
    <property type="entry name" value="POLYPRENYL_SYNTHASE_2"/>
    <property type="match status" value="1"/>
</dbReference>
<sequence length="340" mass="36204">MTSTTDLATDPIAARARVRELMRETVRRSCPTVAHIAGYHAGWLDATGLPRAEPGGKALRPTLALLATRAVGADEGLGVVAGAAVELVHDFSLLHDDVIDEDAERRHRPSAWTVFGKPASILTGDALLAAAVEVIATSAAPGAAESVRLLLSSVHRLVSGEYLDVEFETREVVTPAEYLRMASAKTAALITTAVTLGPTLAQSPPTFVTALEGFGRHLGLAFQITDDVLGIWGDPRLTGKPILGDIKRRKRSFPVVTAMDAGTPDAAWLRRLYRSPAVITDELAEEAAEVIVRTGARERAEAEGRRHVSAAVELLGRLGPGNEAAKKLAELAQTVTNRER</sequence>
<keyword evidence="2" id="KW-0460">Magnesium</keyword>
<name>A0ABQ3L8M0_9PSEU</name>
<dbReference type="InterPro" id="IPR000092">
    <property type="entry name" value="Polyprenyl_synt"/>
</dbReference>
<accession>A0ABQ3L8M0</accession>
<dbReference type="InterPro" id="IPR033749">
    <property type="entry name" value="Polyprenyl_synt_CS"/>
</dbReference>
<dbReference type="CDD" id="cd00685">
    <property type="entry name" value="Trans_IPPS_HT"/>
    <property type="match status" value="1"/>
</dbReference>
<dbReference type="Pfam" id="PF00348">
    <property type="entry name" value="polyprenyl_synt"/>
    <property type="match status" value="1"/>
</dbReference>
<dbReference type="PANTHER" id="PTHR12001:SF86">
    <property type="entry name" value="GERANYLGERANYL DIPHOSPHATE SYNTHASE"/>
    <property type="match status" value="1"/>
</dbReference>
<protein>
    <submittedName>
        <fullName evidence="4">Dimethylallyltransferase</fullName>
    </submittedName>
</protein>
<dbReference type="PANTHER" id="PTHR12001">
    <property type="entry name" value="GERANYLGERANYL PYROPHOSPHATE SYNTHASE"/>
    <property type="match status" value="1"/>
</dbReference>
<evidence type="ECO:0000256" key="1">
    <source>
        <dbReference type="ARBA" id="ARBA00022723"/>
    </source>
</evidence>
<organism evidence="4 5">
    <name type="scientific">Amycolatopsis oliviviridis</name>
    <dbReference type="NCBI Taxonomy" id="1471590"/>
    <lineage>
        <taxon>Bacteria</taxon>
        <taxon>Bacillati</taxon>
        <taxon>Actinomycetota</taxon>
        <taxon>Actinomycetes</taxon>
        <taxon>Pseudonocardiales</taxon>
        <taxon>Pseudonocardiaceae</taxon>
        <taxon>Amycolatopsis</taxon>
    </lineage>
</organism>
<dbReference type="SUPFAM" id="SSF48576">
    <property type="entry name" value="Terpenoid synthases"/>
    <property type="match status" value="1"/>
</dbReference>
<comment type="caution">
    <text evidence="4">The sequence shown here is derived from an EMBL/GenBank/DDBJ whole genome shotgun (WGS) entry which is preliminary data.</text>
</comment>
<evidence type="ECO:0000313" key="5">
    <source>
        <dbReference type="Proteomes" id="UP000635387"/>
    </source>
</evidence>
<dbReference type="Proteomes" id="UP000635387">
    <property type="component" value="Unassembled WGS sequence"/>
</dbReference>
<dbReference type="Gene3D" id="1.10.600.10">
    <property type="entry name" value="Farnesyl Diphosphate Synthase"/>
    <property type="match status" value="1"/>
</dbReference>
<evidence type="ECO:0000313" key="4">
    <source>
        <dbReference type="EMBL" id="GHH07750.1"/>
    </source>
</evidence>
<dbReference type="SFLD" id="SFLDG01017">
    <property type="entry name" value="Polyprenyl_Transferase_Like"/>
    <property type="match status" value="1"/>
</dbReference>
<reference evidence="5" key="1">
    <citation type="journal article" date="2019" name="Int. J. Syst. Evol. Microbiol.">
        <title>The Global Catalogue of Microorganisms (GCM) 10K type strain sequencing project: providing services to taxonomists for standard genome sequencing and annotation.</title>
        <authorList>
            <consortium name="The Broad Institute Genomics Platform"/>
            <consortium name="The Broad Institute Genome Sequencing Center for Infectious Disease"/>
            <person name="Wu L."/>
            <person name="Ma J."/>
        </authorList>
    </citation>
    <scope>NUCLEOTIDE SEQUENCE [LARGE SCALE GENOMIC DNA]</scope>
    <source>
        <strain evidence="5">CGMCC 4.7683</strain>
    </source>
</reference>
<comment type="similarity">
    <text evidence="3">Belongs to the FPP/GGPP synthase family.</text>
</comment>
<dbReference type="EMBL" id="BNAY01000001">
    <property type="protein sequence ID" value="GHH07750.1"/>
    <property type="molecule type" value="Genomic_DNA"/>
</dbReference>
<dbReference type="SFLD" id="SFLDS00005">
    <property type="entry name" value="Isoprenoid_Synthase_Type_I"/>
    <property type="match status" value="1"/>
</dbReference>
<gene>
    <name evidence="4" type="ORF">GCM10017790_14830</name>
</gene>